<name>A0A255GG85_9ACTN</name>
<dbReference type="Pfam" id="PF00440">
    <property type="entry name" value="TetR_N"/>
    <property type="match status" value="1"/>
</dbReference>
<dbReference type="Proteomes" id="UP000215896">
    <property type="component" value="Unassembled WGS sequence"/>
</dbReference>
<dbReference type="InterPro" id="IPR009057">
    <property type="entry name" value="Homeodomain-like_sf"/>
</dbReference>
<keyword evidence="7" id="KW-1185">Reference proteome</keyword>
<dbReference type="GO" id="GO:0003700">
    <property type="term" value="F:DNA-binding transcription factor activity"/>
    <property type="evidence" value="ECO:0007669"/>
    <property type="project" value="TreeGrafter"/>
</dbReference>
<evidence type="ECO:0000256" key="1">
    <source>
        <dbReference type="ARBA" id="ARBA00023015"/>
    </source>
</evidence>
<feature type="domain" description="HTH tetR-type" evidence="5">
    <location>
        <begin position="16"/>
        <end position="76"/>
    </location>
</feature>
<evidence type="ECO:0000256" key="2">
    <source>
        <dbReference type="ARBA" id="ARBA00023125"/>
    </source>
</evidence>
<evidence type="ECO:0000313" key="6">
    <source>
        <dbReference type="EMBL" id="OYO13546.1"/>
    </source>
</evidence>
<dbReference type="PROSITE" id="PS50977">
    <property type="entry name" value="HTH_TETR_2"/>
    <property type="match status" value="1"/>
</dbReference>
<keyword evidence="1" id="KW-0805">Transcription regulation</keyword>
<dbReference type="InterPro" id="IPR001647">
    <property type="entry name" value="HTH_TetR"/>
</dbReference>
<dbReference type="Gene3D" id="1.10.357.10">
    <property type="entry name" value="Tetracycline Repressor, domain 2"/>
    <property type="match status" value="1"/>
</dbReference>
<dbReference type="PANTHER" id="PTHR30055:SF234">
    <property type="entry name" value="HTH-TYPE TRANSCRIPTIONAL REGULATOR BETI"/>
    <property type="match status" value="1"/>
</dbReference>
<dbReference type="PRINTS" id="PR00455">
    <property type="entry name" value="HTHTETR"/>
</dbReference>
<evidence type="ECO:0000313" key="7">
    <source>
        <dbReference type="Proteomes" id="UP000215896"/>
    </source>
</evidence>
<dbReference type="InterPro" id="IPR050109">
    <property type="entry name" value="HTH-type_TetR-like_transc_reg"/>
</dbReference>
<keyword evidence="2 4" id="KW-0238">DNA-binding</keyword>
<gene>
    <name evidence="6" type="ORF">CGZ94_11310</name>
</gene>
<feature type="DNA-binding region" description="H-T-H motif" evidence="4">
    <location>
        <begin position="39"/>
        <end position="58"/>
    </location>
</feature>
<proteinExistence type="predicted"/>
<evidence type="ECO:0000256" key="3">
    <source>
        <dbReference type="ARBA" id="ARBA00023163"/>
    </source>
</evidence>
<organism evidence="6 7">
    <name type="scientific">Enemella evansiae</name>
    <dbReference type="NCBI Taxonomy" id="2016499"/>
    <lineage>
        <taxon>Bacteria</taxon>
        <taxon>Bacillati</taxon>
        <taxon>Actinomycetota</taxon>
        <taxon>Actinomycetes</taxon>
        <taxon>Propionibacteriales</taxon>
        <taxon>Propionibacteriaceae</taxon>
        <taxon>Enemella</taxon>
    </lineage>
</organism>
<protein>
    <submittedName>
        <fullName evidence="6">TetR family transcriptional regulator</fullName>
    </submittedName>
</protein>
<evidence type="ECO:0000259" key="5">
    <source>
        <dbReference type="PROSITE" id="PS50977"/>
    </source>
</evidence>
<reference evidence="6 7" key="1">
    <citation type="submission" date="2017-07" db="EMBL/GenBank/DDBJ databases">
        <title>Draft whole genome sequences of clinical Proprionibacteriaceae strains.</title>
        <authorList>
            <person name="Bernier A.-M."/>
            <person name="Bernard K."/>
            <person name="Domingo M.-C."/>
        </authorList>
    </citation>
    <scope>NUCLEOTIDE SEQUENCE [LARGE SCALE GENOMIC DNA]</scope>
    <source>
        <strain evidence="6 7">NML 030167</strain>
    </source>
</reference>
<dbReference type="EMBL" id="NMVO01000013">
    <property type="protein sequence ID" value="OYO13546.1"/>
    <property type="molecule type" value="Genomic_DNA"/>
</dbReference>
<dbReference type="AlphaFoldDB" id="A0A255GG85"/>
<keyword evidence="3" id="KW-0804">Transcription</keyword>
<sequence>MYHRYMPLPRFSRLPEAKRAAILTVAARHFATDGPETASYNAILAEAGISKASAYQYFDSRADLLEAVLHEVAGDLLGVLGVWRPSRDAADFAEQWRAGATRLAEALRGDEVLLALAPHCLARGVSGEGPRVWMTALIADGQRIGVVRDDLDTGLLIDVSLAVLTEIDRWALAELAAGREPDPDAAYALLDSLWRKGA</sequence>
<dbReference type="SUPFAM" id="SSF46689">
    <property type="entry name" value="Homeodomain-like"/>
    <property type="match status" value="1"/>
</dbReference>
<accession>A0A255GG85</accession>
<evidence type="ECO:0000256" key="4">
    <source>
        <dbReference type="PROSITE-ProRule" id="PRU00335"/>
    </source>
</evidence>
<comment type="caution">
    <text evidence="6">The sequence shown here is derived from an EMBL/GenBank/DDBJ whole genome shotgun (WGS) entry which is preliminary data.</text>
</comment>
<dbReference type="GO" id="GO:0000976">
    <property type="term" value="F:transcription cis-regulatory region binding"/>
    <property type="evidence" value="ECO:0007669"/>
    <property type="project" value="TreeGrafter"/>
</dbReference>
<dbReference type="PANTHER" id="PTHR30055">
    <property type="entry name" value="HTH-TYPE TRANSCRIPTIONAL REGULATOR RUTR"/>
    <property type="match status" value="1"/>
</dbReference>